<keyword evidence="4" id="KW-0274">FAD</keyword>
<dbReference type="Proteomes" id="UP000603865">
    <property type="component" value="Unassembled WGS sequence"/>
</dbReference>
<comment type="caution">
    <text evidence="7">The sequence shown here is derived from an EMBL/GenBank/DDBJ whole genome shotgun (WGS) entry which is preliminary data.</text>
</comment>
<reference evidence="7" key="1">
    <citation type="journal article" date="2014" name="Int. J. Syst. Evol. Microbiol.">
        <title>Complete genome sequence of Corynebacterium casei LMG S-19264T (=DSM 44701T), isolated from a smear-ripened cheese.</title>
        <authorList>
            <consortium name="US DOE Joint Genome Institute (JGI-PGF)"/>
            <person name="Walter F."/>
            <person name="Albersmeier A."/>
            <person name="Kalinowski J."/>
            <person name="Ruckert C."/>
        </authorList>
    </citation>
    <scope>NUCLEOTIDE SEQUENCE</scope>
    <source>
        <strain evidence="7">JCM 31311</strain>
    </source>
</reference>
<dbReference type="SUPFAM" id="SSF51905">
    <property type="entry name" value="FAD/NAD(P)-binding domain"/>
    <property type="match status" value="1"/>
</dbReference>
<comment type="similarity">
    <text evidence="2">Belongs to the ETF-QO/FixC family.</text>
</comment>
<dbReference type="PANTHER" id="PTHR43624">
    <property type="entry name" value="ELECTRON TRANSFER FLAVOPROTEIN-QUINONE OXIDOREDUCTASE YDIS-RELATED"/>
    <property type="match status" value="1"/>
</dbReference>
<accession>A0A918CL30</accession>
<evidence type="ECO:0000313" key="8">
    <source>
        <dbReference type="Proteomes" id="UP000603865"/>
    </source>
</evidence>
<keyword evidence="8" id="KW-1185">Reference proteome</keyword>
<evidence type="ECO:0000259" key="6">
    <source>
        <dbReference type="Pfam" id="PF01266"/>
    </source>
</evidence>
<sequence>MSGQVYAHVGQPFTASSYDLLIVGAGRMGAAFARFVMERAPGTRLLLAEEGGLPNEEGATILAPGVWHSFVPPEQAQRAAVTRDLLAEALNVCGVLDLCTDERGDLVPTDAVWTPELEALVNPAALPFARLDERGGVYSVASTTLQNAQAAVQAGADLMLNVRCELAGGGRVLLQRLSVTNTHEIVVEQRISVRADTVVIAAGAAGPPLAEAGLGVVTPHRQAYRQSVRLNLPSAPSSRVIQAGGFVLRSQSGGYSVLPPILHPDPCGYTPSGGRLAGVPVGLRREVIESMLDMLDALPALADERLVVGRSIADIPGAWLALPAGGWPLWERLDDQHVLLLGGERADLTGLSVAHELAQELG</sequence>
<dbReference type="AlphaFoldDB" id="A0A918CL30"/>
<evidence type="ECO:0000256" key="4">
    <source>
        <dbReference type="ARBA" id="ARBA00022827"/>
    </source>
</evidence>
<evidence type="ECO:0000256" key="5">
    <source>
        <dbReference type="ARBA" id="ARBA00023002"/>
    </source>
</evidence>
<dbReference type="Pfam" id="PF01266">
    <property type="entry name" value="DAO"/>
    <property type="match status" value="1"/>
</dbReference>
<dbReference type="InterPro" id="IPR039651">
    <property type="entry name" value="FixC-like"/>
</dbReference>
<evidence type="ECO:0000256" key="2">
    <source>
        <dbReference type="ARBA" id="ARBA00006796"/>
    </source>
</evidence>
<comment type="cofactor">
    <cofactor evidence="1">
        <name>FAD</name>
        <dbReference type="ChEBI" id="CHEBI:57692"/>
    </cofactor>
</comment>
<dbReference type="Gene3D" id="3.30.9.10">
    <property type="entry name" value="D-Amino Acid Oxidase, subunit A, domain 2"/>
    <property type="match status" value="1"/>
</dbReference>
<gene>
    <name evidence="7" type="ORF">GCM10008957_44860</name>
</gene>
<keyword evidence="5" id="KW-0560">Oxidoreductase</keyword>
<proteinExistence type="inferred from homology"/>
<organism evidence="7 8">
    <name type="scientific">Deinococcus ruber</name>
    <dbReference type="NCBI Taxonomy" id="1848197"/>
    <lineage>
        <taxon>Bacteria</taxon>
        <taxon>Thermotogati</taxon>
        <taxon>Deinococcota</taxon>
        <taxon>Deinococci</taxon>
        <taxon>Deinococcales</taxon>
        <taxon>Deinococcaceae</taxon>
        <taxon>Deinococcus</taxon>
    </lineage>
</organism>
<reference evidence="7" key="2">
    <citation type="submission" date="2020-09" db="EMBL/GenBank/DDBJ databases">
        <authorList>
            <person name="Sun Q."/>
            <person name="Ohkuma M."/>
        </authorList>
    </citation>
    <scope>NUCLEOTIDE SEQUENCE</scope>
    <source>
        <strain evidence="7">JCM 31311</strain>
    </source>
</reference>
<keyword evidence="3" id="KW-0285">Flavoprotein</keyword>
<evidence type="ECO:0000256" key="1">
    <source>
        <dbReference type="ARBA" id="ARBA00001974"/>
    </source>
</evidence>
<dbReference type="EMBL" id="BMQL01000044">
    <property type="protein sequence ID" value="GGR28685.1"/>
    <property type="molecule type" value="Genomic_DNA"/>
</dbReference>
<dbReference type="Gene3D" id="3.50.50.60">
    <property type="entry name" value="FAD/NAD(P)-binding domain"/>
    <property type="match status" value="1"/>
</dbReference>
<dbReference type="InterPro" id="IPR036188">
    <property type="entry name" value="FAD/NAD-bd_sf"/>
</dbReference>
<name>A0A918CL30_9DEIO</name>
<protein>
    <recommendedName>
        <fullName evidence="6">FAD dependent oxidoreductase domain-containing protein</fullName>
    </recommendedName>
</protein>
<feature type="domain" description="FAD dependent oxidoreductase" evidence="6">
    <location>
        <begin position="19"/>
        <end position="260"/>
    </location>
</feature>
<dbReference type="PANTHER" id="PTHR43624:SF2">
    <property type="entry name" value="ELECTRON TRANSFER FLAVOPROTEIN-QUINONE OXIDOREDUCTASE YDIS-RELATED"/>
    <property type="match status" value="1"/>
</dbReference>
<dbReference type="InterPro" id="IPR006076">
    <property type="entry name" value="FAD-dep_OxRdtase"/>
</dbReference>
<evidence type="ECO:0000256" key="3">
    <source>
        <dbReference type="ARBA" id="ARBA00022630"/>
    </source>
</evidence>
<dbReference type="GO" id="GO:0016491">
    <property type="term" value="F:oxidoreductase activity"/>
    <property type="evidence" value="ECO:0007669"/>
    <property type="project" value="UniProtKB-KW"/>
</dbReference>
<evidence type="ECO:0000313" key="7">
    <source>
        <dbReference type="EMBL" id="GGR28685.1"/>
    </source>
</evidence>